<dbReference type="AlphaFoldDB" id="A0A067CZ23"/>
<keyword evidence="2" id="KW-1185">Reference proteome</keyword>
<dbReference type="Proteomes" id="UP000030745">
    <property type="component" value="Unassembled WGS sequence"/>
</dbReference>
<evidence type="ECO:0000313" key="1">
    <source>
        <dbReference type="EMBL" id="KDO35713.1"/>
    </source>
</evidence>
<dbReference type="RefSeq" id="XP_012194077.1">
    <property type="nucleotide sequence ID" value="XM_012338687.1"/>
</dbReference>
<dbReference type="OMA" id="DQAWAFA"/>
<organism evidence="1 2">
    <name type="scientific">Saprolegnia parasitica (strain CBS 223.65)</name>
    <dbReference type="NCBI Taxonomy" id="695850"/>
    <lineage>
        <taxon>Eukaryota</taxon>
        <taxon>Sar</taxon>
        <taxon>Stramenopiles</taxon>
        <taxon>Oomycota</taxon>
        <taxon>Saprolegniomycetes</taxon>
        <taxon>Saprolegniales</taxon>
        <taxon>Saprolegniaceae</taxon>
        <taxon>Saprolegnia</taxon>
    </lineage>
</organism>
<evidence type="ECO:0008006" key="3">
    <source>
        <dbReference type="Google" id="ProtNLM"/>
    </source>
</evidence>
<dbReference type="VEuPathDB" id="FungiDB:SPRG_18861"/>
<protein>
    <recommendedName>
        <fullName evidence="3">Pentacotripeptide-repeat region of PRORP domain-containing protein</fullName>
    </recommendedName>
</protein>
<dbReference type="OrthoDB" id="156650at2759"/>
<accession>A0A067CZ23</accession>
<dbReference type="InterPro" id="IPR011990">
    <property type="entry name" value="TPR-like_helical_dom_sf"/>
</dbReference>
<dbReference type="EMBL" id="KK583189">
    <property type="protein sequence ID" value="KDO35713.1"/>
    <property type="molecule type" value="Genomic_DNA"/>
</dbReference>
<sequence>MLSRAVLRLNASPLAFTAARSFSGAAPKAAARPMRPKHTGPPTLQSTVAEIKYLSQVYSIAAASAHLPKKKLEFVVREIKGEKDLPLVREALELYESRFLHIPTYCSGTFVSKCIKTGQADLALEWMQGSKKLSKHIENGSAANLIAAFTEKGEFEKGLQVYTTLKAHGIELTTKVFTALIQLSKAQGNMDQAWAFALEGCSGKMLNAHGLITLLKDLPADDVAAKAAHVKQLMTLGSVHSNATLDKLLAPAAAVEEEPVAAE</sequence>
<dbReference type="Gene3D" id="1.25.40.10">
    <property type="entry name" value="Tetratricopeptide repeat domain"/>
    <property type="match status" value="1"/>
</dbReference>
<reference evidence="1 2" key="1">
    <citation type="journal article" date="2013" name="PLoS Genet.">
        <title>Distinctive expansion of potential virulence genes in the genome of the oomycete fish pathogen Saprolegnia parasitica.</title>
        <authorList>
            <person name="Jiang R.H."/>
            <person name="de Bruijn I."/>
            <person name="Haas B.J."/>
            <person name="Belmonte R."/>
            <person name="Lobach L."/>
            <person name="Christie J."/>
            <person name="van den Ackerveken G."/>
            <person name="Bottin A."/>
            <person name="Bulone V."/>
            <person name="Diaz-Moreno S.M."/>
            <person name="Dumas B."/>
            <person name="Fan L."/>
            <person name="Gaulin E."/>
            <person name="Govers F."/>
            <person name="Grenville-Briggs L.J."/>
            <person name="Horner N.R."/>
            <person name="Levin J.Z."/>
            <person name="Mammella M."/>
            <person name="Meijer H.J."/>
            <person name="Morris P."/>
            <person name="Nusbaum C."/>
            <person name="Oome S."/>
            <person name="Phillips A.J."/>
            <person name="van Rooyen D."/>
            <person name="Rzeszutek E."/>
            <person name="Saraiva M."/>
            <person name="Secombes C.J."/>
            <person name="Seidl M.F."/>
            <person name="Snel B."/>
            <person name="Stassen J.H."/>
            <person name="Sykes S."/>
            <person name="Tripathy S."/>
            <person name="van den Berg H."/>
            <person name="Vega-Arreguin J.C."/>
            <person name="Wawra S."/>
            <person name="Young S.K."/>
            <person name="Zeng Q."/>
            <person name="Dieguez-Uribeondo J."/>
            <person name="Russ C."/>
            <person name="Tyler B.M."/>
            <person name="van West P."/>
        </authorList>
    </citation>
    <scope>NUCLEOTIDE SEQUENCE [LARGE SCALE GENOMIC DNA]</scope>
    <source>
        <strain evidence="1 2">CBS 223.65</strain>
    </source>
</reference>
<name>A0A067CZ23_SAPPC</name>
<evidence type="ECO:0000313" key="2">
    <source>
        <dbReference type="Proteomes" id="UP000030745"/>
    </source>
</evidence>
<proteinExistence type="predicted"/>
<dbReference type="GeneID" id="24140357"/>
<gene>
    <name evidence="1" type="ORF">SPRG_18861</name>
</gene>
<dbReference type="KEGG" id="spar:SPRG_18861"/>